<evidence type="ECO:0000256" key="3">
    <source>
        <dbReference type="ARBA" id="ARBA00023004"/>
    </source>
</evidence>
<gene>
    <name evidence="7" type="ORF">STRAU_0620</name>
</gene>
<dbReference type="PATRIC" id="fig|1286094.4.peg.606"/>
<proteinExistence type="predicted"/>
<organism evidence="7 8">
    <name type="scientific">Streptomyces aurantiacus JA 4570</name>
    <dbReference type="NCBI Taxonomy" id="1286094"/>
    <lineage>
        <taxon>Bacteria</taxon>
        <taxon>Bacillati</taxon>
        <taxon>Actinomycetota</taxon>
        <taxon>Actinomycetes</taxon>
        <taxon>Kitasatosporales</taxon>
        <taxon>Streptomycetaceae</taxon>
        <taxon>Streptomyces</taxon>
        <taxon>Streptomyces aurantiacus group</taxon>
    </lineage>
</organism>
<comment type="caution">
    <text evidence="7">The sequence shown here is derived from an EMBL/GenBank/DDBJ whole genome shotgun (WGS) entry which is preliminary data.</text>
</comment>
<keyword evidence="1" id="KW-0001">2Fe-2S</keyword>
<dbReference type="Gene3D" id="3.90.380.10">
    <property type="entry name" value="Naphthalene 1,2-dioxygenase Alpha Subunit, Chain A, domain 1"/>
    <property type="match status" value="1"/>
</dbReference>
<keyword evidence="8" id="KW-1185">Reference proteome</keyword>
<feature type="domain" description="Rieske" evidence="6">
    <location>
        <begin position="22"/>
        <end position="70"/>
    </location>
</feature>
<dbReference type="Gene3D" id="2.102.10.10">
    <property type="entry name" value="Rieske [2Fe-2S] iron-sulphur domain"/>
    <property type="match status" value="1"/>
</dbReference>
<dbReference type="InterPro" id="IPR017941">
    <property type="entry name" value="Rieske_2Fe-2S"/>
</dbReference>
<evidence type="ECO:0000313" key="8">
    <source>
        <dbReference type="Proteomes" id="UP000014629"/>
    </source>
</evidence>
<dbReference type="AlphaFoldDB" id="S4A6G3"/>
<keyword evidence="2" id="KW-0479">Metal-binding</keyword>
<dbReference type="PROSITE" id="PS51296">
    <property type="entry name" value="RIESKE"/>
    <property type="match status" value="1"/>
</dbReference>
<keyword evidence="3" id="KW-0408">Iron</keyword>
<evidence type="ECO:0000256" key="2">
    <source>
        <dbReference type="ARBA" id="ARBA00022723"/>
    </source>
</evidence>
<dbReference type="GO" id="GO:0051537">
    <property type="term" value="F:2 iron, 2 sulfur cluster binding"/>
    <property type="evidence" value="ECO:0007669"/>
    <property type="project" value="UniProtKB-KW"/>
</dbReference>
<reference evidence="7 8" key="1">
    <citation type="submission" date="2013-02" db="EMBL/GenBank/DDBJ databases">
        <title>Draft Genome Sequence of Streptomyces aurantiacus, Which Produces Setomimycin.</title>
        <authorList>
            <person name="Gruening B.A."/>
            <person name="Praeg A."/>
            <person name="Erxleben A."/>
            <person name="Guenther S."/>
            <person name="Mueller M."/>
        </authorList>
    </citation>
    <scope>NUCLEOTIDE SEQUENCE [LARGE SCALE GENOMIC DNA]</scope>
    <source>
        <strain evidence="7 8">JA 4570</strain>
    </source>
</reference>
<evidence type="ECO:0000256" key="5">
    <source>
        <dbReference type="SAM" id="MobiDB-lite"/>
    </source>
</evidence>
<dbReference type="EMBL" id="AOPZ01000019">
    <property type="protein sequence ID" value="EPH46370.1"/>
    <property type="molecule type" value="Genomic_DNA"/>
</dbReference>
<feature type="region of interest" description="Disordered" evidence="5">
    <location>
        <begin position="95"/>
        <end position="130"/>
    </location>
</feature>
<accession>S4A6G3</accession>
<name>S4A6G3_9ACTN</name>
<dbReference type="Proteomes" id="UP000014629">
    <property type="component" value="Unassembled WGS sequence"/>
</dbReference>
<evidence type="ECO:0000256" key="4">
    <source>
        <dbReference type="ARBA" id="ARBA00023014"/>
    </source>
</evidence>
<dbReference type="SUPFAM" id="SSF50022">
    <property type="entry name" value="ISP domain"/>
    <property type="match status" value="1"/>
</dbReference>
<sequence>MTTPPDDRTFRREMATAYRSGWHFIDLVTAIPHPGDSLMVTLVGEPVIIVRDDDEDIRAYRCLRRPRGAPQPVRCAVRYGMVFVNLDQRDHQVIDKRKRAADHKAVERHTAADPLTTTPPAAPDAIPPSL</sequence>
<dbReference type="GO" id="GO:0046872">
    <property type="term" value="F:metal ion binding"/>
    <property type="evidence" value="ECO:0007669"/>
    <property type="project" value="UniProtKB-KW"/>
</dbReference>
<dbReference type="RefSeq" id="WP_016638754.1">
    <property type="nucleotide sequence ID" value="NZ_AOPZ01000019.1"/>
</dbReference>
<dbReference type="GO" id="GO:0016705">
    <property type="term" value="F:oxidoreductase activity, acting on paired donors, with incorporation or reduction of molecular oxygen"/>
    <property type="evidence" value="ECO:0007669"/>
    <property type="project" value="UniProtKB-ARBA"/>
</dbReference>
<keyword evidence="4" id="KW-0411">Iron-sulfur</keyword>
<dbReference type="GO" id="GO:0004497">
    <property type="term" value="F:monooxygenase activity"/>
    <property type="evidence" value="ECO:0007669"/>
    <property type="project" value="UniProtKB-ARBA"/>
</dbReference>
<evidence type="ECO:0000259" key="6">
    <source>
        <dbReference type="PROSITE" id="PS51296"/>
    </source>
</evidence>
<evidence type="ECO:0000256" key="1">
    <source>
        <dbReference type="ARBA" id="ARBA00022714"/>
    </source>
</evidence>
<dbReference type="InterPro" id="IPR036922">
    <property type="entry name" value="Rieske_2Fe-2S_sf"/>
</dbReference>
<protein>
    <recommendedName>
        <fullName evidence="6">Rieske domain-containing protein</fullName>
    </recommendedName>
</protein>
<feature type="compositionally biased region" description="Pro residues" evidence="5">
    <location>
        <begin position="120"/>
        <end position="130"/>
    </location>
</feature>
<evidence type="ECO:0000313" key="7">
    <source>
        <dbReference type="EMBL" id="EPH46370.1"/>
    </source>
</evidence>
<feature type="compositionally biased region" description="Basic and acidic residues" evidence="5">
    <location>
        <begin position="102"/>
        <end position="111"/>
    </location>
</feature>